<feature type="domain" description="Peptide N-acetyl-beta-D-glucosaminyl asparaginase amidase A N-terminal" evidence="3">
    <location>
        <begin position="61"/>
        <end position="197"/>
    </location>
</feature>
<keyword evidence="5" id="KW-1185">Reference proteome</keyword>
<feature type="domain" description="Peptide N-acetyl-beta-D-glucosaminyl asparaginase amidase A N-terminal" evidence="3">
    <location>
        <begin position="334"/>
        <end position="516"/>
    </location>
</feature>
<accession>A0AAV7EXH5</accession>
<sequence>MPYHHLHLSFHVLVLCSLANSIYLSPSRFHKSPATAAGRLQNGTVEEDYYYQVTRPLPTDGTTPSCSLPLLSHDFADTYGSPPVSIDYSPPADCPGEWTSVVIEFNASCRGEQYDRIAAVWIDGVELLRTSTAEPTEDGIFWSVRKDVTRYASVFRRSDAILSVMLENIVNEVFTGVYHVNVSAYYYGGGNESEKIERFDLKNGDLGVGVETSGGELGKADRGMGFISLRRKSQPWFSWGKPAWLKKLDFITSREKEDEDREAGILLNDEDAVGRTKLRMSFEENAEKARKLGFVSDTIELEFPNDQASLSQNGGRIVGSGSEEPGRTSVSSNLLLNKPADKILPISSNGHDGFWFRIENSSAIHSRSVEIPLNTYRAILEVYISFHSNDEFWFSNPPDAYIQKNNLTTGRGNGSLRQVFATIDGIFVGSVVPFPVVFTGGINPLFWEPVVGIGAFNLPSYDIDLTPFLGTLLDGNPHEIGLGVTNGIQYWLVDANLHLWMDHASSQVDAKLVHYKVPNLSVSTDFKFTGLDGSFRISAKRKLYFAGWANSSLGNITTHVHQELEFKNTIKFKKNGTFKEVKQKTKTKLIVRLEAFSVLLLGRARSTTKYPLHILTTTLPKENNTSILTTNFSNGIKEDLSIILPNQIHVSSLSDSQKADGWMLVHDHSVLSGSSTTRQKYKYTDESGCYSQSLVANDAVRTTGIKKMQIKQKQPKESRNQAIQKGEEERKKRDSLVKLLLKEEGRGGGLVQLVNNCGWSIIIILADFDYPLNN</sequence>
<comment type="caution">
    <text evidence="4">The sequence shown here is derived from an EMBL/GenBank/DDBJ whole genome shotgun (WGS) entry which is preliminary data.</text>
</comment>
<evidence type="ECO:0000313" key="4">
    <source>
        <dbReference type="EMBL" id="KAG9453605.1"/>
    </source>
</evidence>
<keyword evidence="2" id="KW-0732">Signal</keyword>
<reference evidence="4 5" key="1">
    <citation type="submission" date="2021-07" db="EMBL/GenBank/DDBJ databases">
        <title>The Aristolochia fimbriata genome: insights into angiosperm evolution, floral development and chemical biosynthesis.</title>
        <authorList>
            <person name="Jiao Y."/>
        </authorList>
    </citation>
    <scope>NUCLEOTIDE SEQUENCE [LARGE SCALE GENOMIC DNA]</scope>
    <source>
        <strain evidence="4">IBCAS-2021</strain>
        <tissue evidence="4">Leaf</tissue>
    </source>
</reference>
<feature type="region of interest" description="Disordered" evidence="1">
    <location>
        <begin position="310"/>
        <end position="329"/>
    </location>
</feature>
<dbReference type="InterPro" id="IPR021102">
    <property type="entry name" value="PNGase_A"/>
</dbReference>
<name>A0AAV7EXH5_ARIFI</name>
<evidence type="ECO:0000256" key="1">
    <source>
        <dbReference type="SAM" id="MobiDB-lite"/>
    </source>
</evidence>
<dbReference type="InterPro" id="IPR056948">
    <property type="entry name" value="PNGaseA_N"/>
</dbReference>
<organism evidence="4 5">
    <name type="scientific">Aristolochia fimbriata</name>
    <name type="common">White veined hardy Dutchman's pipe vine</name>
    <dbReference type="NCBI Taxonomy" id="158543"/>
    <lineage>
        <taxon>Eukaryota</taxon>
        <taxon>Viridiplantae</taxon>
        <taxon>Streptophyta</taxon>
        <taxon>Embryophyta</taxon>
        <taxon>Tracheophyta</taxon>
        <taxon>Spermatophyta</taxon>
        <taxon>Magnoliopsida</taxon>
        <taxon>Magnoliidae</taxon>
        <taxon>Piperales</taxon>
        <taxon>Aristolochiaceae</taxon>
        <taxon>Aristolochia</taxon>
    </lineage>
</organism>
<feature type="region of interest" description="Disordered" evidence="1">
    <location>
        <begin position="708"/>
        <end position="729"/>
    </location>
</feature>
<dbReference type="Proteomes" id="UP000825729">
    <property type="component" value="Unassembled WGS sequence"/>
</dbReference>
<dbReference type="AlphaFoldDB" id="A0AAV7EXH5"/>
<proteinExistence type="predicted"/>
<feature type="signal peptide" evidence="2">
    <location>
        <begin position="1"/>
        <end position="21"/>
    </location>
</feature>
<evidence type="ECO:0000259" key="3">
    <source>
        <dbReference type="Pfam" id="PF12222"/>
    </source>
</evidence>
<dbReference type="Pfam" id="PF12222">
    <property type="entry name" value="PNGaseA"/>
    <property type="match status" value="2"/>
</dbReference>
<protein>
    <recommendedName>
        <fullName evidence="3">Peptide N-acetyl-beta-D-glucosaminyl asparaginase amidase A N-terminal domain-containing protein</fullName>
    </recommendedName>
</protein>
<gene>
    <name evidence="4" type="ORF">H6P81_006509</name>
</gene>
<evidence type="ECO:0000256" key="2">
    <source>
        <dbReference type="SAM" id="SignalP"/>
    </source>
</evidence>
<evidence type="ECO:0000313" key="5">
    <source>
        <dbReference type="Proteomes" id="UP000825729"/>
    </source>
</evidence>
<feature type="chain" id="PRO_5043496361" description="Peptide N-acetyl-beta-D-glucosaminyl asparaginase amidase A N-terminal domain-containing protein" evidence="2">
    <location>
        <begin position="22"/>
        <end position="774"/>
    </location>
</feature>
<dbReference type="PANTHER" id="PTHR31104">
    <property type="entry name" value="PEPTIDE-N4-(N-ACETYL-BETA-GLUCOSAMINYL)ASPARAGINE AMIDASE A PROTEIN"/>
    <property type="match status" value="1"/>
</dbReference>
<dbReference type="Pfam" id="PF25156">
    <property type="entry name" value="PNGase_A_C"/>
    <property type="match status" value="1"/>
</dbReference>
<dbReference type="EMBL" id="JAINDJ010000003">
    <property type="protein sequence ID" value="KAG9453605.1"/>
    <property type="molecule type" value="Genomic_DNA"/>
</dbReference>
<feature type="compositionally biased region" description="Basic and acidic residues" evidence="1">
    <location>
        <begin position="714"/>
        <end position="729"/>
    </location>
</feature>